<keyword evidence="3" id="KW-0560">Oxidoreductase</keyword>
<organism evidence="9 10">
    <name type="scientific">Actinokineospora bangkokensis</name>
    <dbReference type="NCBI Taxonomy" id="1193682"/>
    <lineage>
        <taxon>Bacteria</taxon>
        <taxon>Bacillati</taxon>
        <taxon>Actinomycetota</taxon>
        <taxon>Actinomycetes</taxon>
        <taxon>Pseudonocardiales</taxon>
        <taxon>Pseudonocardiaceae</taxon>
        <taxon>Actinokineospora</taxon>
    </lineage>
</organism>
<evidence type="ECO:0000256" key="3">
    <source>
        <dbReference type="ARBA" id="ARBA00023002"/>
    </source>
</evidence>
<keyword evidence="7" id="KW-0812">Transmembrane</keyword>
<keyword evidence="4" id="KW-1015">Disulfide bond</keyword>
<evidence type="ECO:0000313" key="10">
    <source>
        <dbReference type="Proteomes" id="UP000186040"/>
    </source>
</evidence>
<dbReference type="OrthoDB" id="117402at2"/>
<evidence type="ECO:0000259" key="8">
    <source>
        <dbReference type="Pfam" id="PF13462"/>
    </source>
</evidence>
<sequence>MGGAERNERKRRQEQRSGGGKGGQARGPAQRSSGAKAVAAARGSGGADRTRLILGVVAVVVVAAAVIGGVLWTNSKKNATQDSAIPVAQVANDLPNTRDGATVLVGKDTAGVTIDIYEDFLCPICGQFEQTNSAALEQKLEAGTIKVRYHLVNLLNERSDPAGYSTDAANAALLAADEGKFVQFHKSLYDTQPTEGGRGWDKQQLIDLGKAMGLTSQAFADGITAGKYDSAVTAEYDKARTTDALLQEAGDGQKAFGTPTVAVNGRPVSTAQANWIDQVVANAG</sequence>
<dbReference type="RefSeq" id="WP_075978572.1">
    <property type="nucleotide sequence ID" value="NZ_MKQR01000029.1"/>
</dbReference>
<dbReference type="Pfam" id="PF13462">
    <property type="entry name" value="Thioredoxin_4"/>
    <property type="match status" value="1"/>
</dbReference>
<dbReference type="InterPro" id="IPR036249">
    <property type="entry name" value="Thioredoxin-like_sf"/>
</dbReference>
<feature type="domain" description="Thioredoxin-like fold" evidence="8">
    <location>
        <begin position="101"/>
        <end position="271"/>
    </location>
</feature>
<keyword evidence="7" id="KW-1133">Transmembrane helix</keyword>
<evidence type="ECO:0000256" key="5">
    <source>
        <dbReference type="ARBA" id="ARBA00023284"/>
    </source>
</evidence>
<dbReference type="InterPro" id="IPR012336">
    <property type="entry name" value="Thioredoxin-like_fold"/>
</dbReference>
<dbReference type="PANTHER" id="PTHR13887:SF14">
    <property type="entry name" value="DISULFIDE BOND FORMATION PROTEIN D"/>
    <property type="match status" value="1"/>
</dbReference>
<protein>
    <recommendedName>
        <fullName evidence="8">Thioredoxin-like fold domain-containing protein</fullName>
    </recommendedName>
</protein>
<dbReference type="EMBL" id="MKQR01000029">
    <property type="protein sequence ID" value="OLR89657.1"/>
    <property type="molecule type" value="Genomic_DNA"/>
</dbReference>
<proteinExistence type="inferred from homology"/>
<feature type="region of interest" description="Disordered" evidence="6">
    <location>
        <begin position="1"/>
        <end position="40"/>
    </location>
</feature>
<dbReference type="Gene3D" id="3.40.30.10">
    <property type="entry name" value="Glutaredoxin"/>
    <property type="match status" value="1"/>
</dbReference>
<dbReference type="AlphaFoldDB" id="A0A1Q9LC99"/>
<keyword evidence="5" id="KW-0676">Redox-active center</keyword>
<name>A0A1Q9LC99_9PSEU</name>
<dbReference type="Proteomes" id="UP000186040">
    <property type="component" value="Unassembled WGS sequence"/>
</dbReference>
<keyword evidence="7" id="KW-0472">Membrane</keyword>
<dbReference type="SUPFAM" id="SSF52833">
    <property type="entry name" value="Thioredoxin-like"/>
    <property type="match status" value="1"/>
</dbReference>
<reference evidence="9 10" key="1">
    <citation type="submission" date="2016-10" db="EMBL/GenBank/DDBJ databases">
        <title>The Draft Genome Sequence of Actinokineospora bangkokensis 44EHWT reveals the biosynthetic pathway of antifungal compounds Thailandins with unusual extender unit butylmalonyl-CoA.</title>
        <authorList>
            <person name="Greule A."/>
            <person name="Intra B."/>
            <person name="Flemming S."/>
            <person name="Rommel M.G."/>
            <person name="Panbangred W."/>
            <person name="Bechthold A."/>
        </authorList>
    </citation>
    <scope>NUCLEOTIDE SEQUENCE [LARGE SCALE GENOMIC DNA]</scope>
    <source>
        <strain evidence="9 10">44EHW</strain>
    </source>
</reference>
<accession>A0A1Q9LC99</accession>
<gene>
    <name evidence="9" type="ORF">BJP25_04685</name>
</gene>
<comment type="caution">
    <text evidence="9">The sequence shown here is derived from an EMBL/GenBank/DDBJ whole genome shotgun (WGS) entry which is preliminary data.</text>
</comment>
<dbReference type="STRING" id="1193682.BJP25_04685"/>
<evidence type="ECO:0000256" key="6">
    <source>
        <dbReference type="SAM" id="MobiDB-lite"/>
    </source>
</evidence>
<dbReference type="CDD" id="cd02972">
    <property type="entry name" value="DsbA_family"/>
    <property type="match status" value="1"/>
</dbReference>
<dbReference type="PANTHER" id="PTHR13887">
    <property type="entry name" value="GLUTATHIONE S-TRANSFERASE KAPPA"/>
    <property type="match status" value="1"/>
</dbReference>
<keyword evidence="10" id="KW-1185">Reference proteome</keyword>
<evidence type="ECO:0000256" key="1">
    <source>
        <dbReference type="ARBA" id="ARBA00005791"/>
    </source>
</evidence>
<evidence type="ECO:0000256" key="4">
    <source>
        <dbReference type="ARBA" id="ARBA00023157"/>
    </source>
</evidence>
<comment type="similarity">
    <text evidence="1">Belongs to the thioredoxin family. DsbA subfamily.</text>
</comment>
<dbReference type="GO" id="GO:0016491">
    <property type="term" value="F:oxidoreductase activity"/>
    <property type="evidence" value="ECO:0007669"/>
    <property type="project" value="UniProtKB-KW"/>
</dbReference>
<evidence type="ECO:0000256" key="7">
    <source>
        <dbReference type="SAM" id="Phobius"/>
    </source>
</evidence>
<feature type="transmembrane region" description="Helical" evidence="7">
    <location>
        <begin position="52"/>
        <end position="72"/>
    </location>
</feature>
<evidence type="ECO:0000256" key="2">
    <source>
        <dbReference type="ARBA" id="ARBA00022729"/>
    </source>
</evidence>
<evidence type="ECO:0000313" key="9">
    <source>
        <dbReference type="EMBL" id="OLR89657.1"/>
    </source>
</evidence>
<keyword evidence="2" id="KW-0732">Signal</keyword>